<accession>R7QAW4</accession>
<evidence type="ECO:0000256" key="4">
    <source>
        <dbReference type="RuleBase" id="RU003978"/>
    </source>
</evidence>
<feature type="domain" description="Large ribosomal subunit protein uL11 C-terminal" evidence="5">
    <location>
        <begin position="74"/>
        <end position="143"/>
    </location>
</feature>
<dbReference type="PhylomeDB" id="R7QAW4"/>
<dbReference type="Gene3D" id="3.30.1550.10">
    <property type="entry name" value="Ribosomal protein L11/L12, N-terminal domain"/>
    <property type="match status" value="1"/>
</dbReference>
<dbReference type="OrthoDB" id="1478556at2759"/>
<dbReference type="GO" id="GO:0006412">
    <property type="term" value="P:translation"/>
    <property type="evidence" value="ECO:0007669"/>
    <property type="project" value="InterPro"/>
</dbReference>
<dbReference type="PANTHER" id="PTHR11661:SF2">
    <property type="entry name" value="LARGE RIBOSOMAL SUBUNIT PROTEIN UL11"/>
    <property type="match status" value="1"/>
</dbReference>
<dbReference type="CDD" id="cd00349">
    <property type="entry name" value="Ribosomal_L11"/>
    <property type="match status" value="1"/>
</dbReference>
<dbReference type="Proteomes" id="UP000012073">
    <property type="component" value="Unassembled WGS sequence"/>
</dbReference>
<name>R7QAW4_CHOCR</name>
<dbReference type="OMA" id="QPPHDVI"/>
<dbReference type="InterPro" id="IPR036796">
    <property type="entry name" value="Ribosomal_uL11_N_sf"/>
</dbReference>
<feature type="domain" description="Large ribosomal subunit protein uL11 N-terminal" evidence="6">
    <location>
        <begin position="13"/>
        <end position="69"/>
    </location>
</feature>
<dbReference type="SUPFAM" id="SSF46906">
    <property type="entry name" value="Ribosomal protein L11, C-terminal domain"/>
    <property type="match status" value="1"/>
</dbReference>
<keyword evidence="2 4" id="KW-0689">Ribosomal protein</keyword>
<dbReference type="InterPro" id="IPR020785">
    <property type="entry name" value="Ribosomal_uL11_CS"/>
</dbReference>
<dbReference type="InterPro" id="IPR020784">
    <property type="entry name" value="Ribosomal_uL11_N"/>
</dbReference>
<comment type="similarity">
    <text evidence="1 4">Belongs to the universal ribosomal protein uL11 family.</text>
</comment>
<dbReference type="SUPFAM" id="SSF54747">
    <property type="entry name" value="Ribosomal L11/L12e N-terminal domain"/>
    <property type="match status" value="1"/>
</dbReference>
<dbReference type="GO" id="GO:0070180">
    <property type="term" value="F:large ribosomal subunit rRNA binding"/>
    <property type="evidence" value="ECO:0007669"/>
    <property type="project" value="TreeGrafter"/>
</dbReference>
<dbReference type="GO" id="GO:0022625">
    <property type="term" value="C:cytosolic large ribosomal subunit"/>
    <property type="evidence" value="ECO:0007669"/>
    <property type="project" value="TreeGrafter"/>
</dbReference>
<evidence type="ECO:0008006" key="9">
    <source>
        <dbReference type="Google" id="ProtNLM"/>
    </source>
</evidence>
<reference evidence="8" key="1">
    <citation type="journal article" date="2013" name="Proc. Natl. Acad. Sci. U.S.A.">
        <title>Genome structure and metabolic features in the red seaweed Chondrus crispus shed light on evolution of the Archaeplastida.</title>
        <authorList>
            <person name="Collen J."/>
            <person name="Porcel B."/>
            <person name="Carre W."/>
            <person name="Ball S.G."/>
            <person name="Chaparro C."/>
            <person name="Tonon T."/>
            <person name="Barbeyron T."/>
            <person name="Michel G."/>
            <person name="Noel B."/>
            <person name="Valentin K."/>
            <person name="Elias M."/>
            <person name="Artiguenave F."/>
            <person name="Arun A."/>
            <person name="Aury J.M."/>
            <person name="Barbosa-Neto J.F."/>
            <person name="Bothwell J.H."/>
            <person name="Bouget F.Y."/>
            <person name="Brillet L."/>
            <person name="Cabello-Hurtado F."/>
            <person name="Capella-Gutierrez S."/>
            <person name="Charrier B."/>
            <person name="Cladiere L."/>
            <person name="Cock J.M."/>
            <person name="Coelho S.M."/>
            <person name="Colleoni C."/>
            <person name="Czjzek M."/>
            <person name="Da Silva C."/>
            <person name="Delage L."/>
            <person name="Denoeud F."/>
            <person name="Deschamps P."/>
            <person name="Dittami S.M."/>
            <person name="Gabaldon T."/>
            <person name="Gachon C.M."/>
            <person name="Groisillier A."/>
            <person name="Herve C."/>
            <person name="Jabbari K."/>
            <person name="Katinka M."/>
            <person name="Kloareg B."/>
            <person name="Kowalczyk N."/>
            <person name="Labadie K."/>
            <person name="Leblanc C."/>
            <person name="Lopez P.J."/>
            <person name="McLachlan D.H."/>
            <person name="Meslet-Cladiere L."/>
            <person name="Moustafa A."/>
            <person name="Nehr Z."/>
            <person name="Nyvall Collen P."/>
            <person name="Panaud O."/>
            <person name="Partensky F."/>
            <person name="Poulain J."/>
            <person name="Rensing S.A."/>
            <person name="Rousvoal S."/>
            <person name="Samson G."/>
            <person name="Symeonidi A."/>
            <person name="Weissenbach J."/>
            <person name="Zambounis A."/>
            <person name="Wincker P."/>
            <person name="Boyen C."/>
        </authorList>
    </citation>
    <scope>NUCLEOTIDE SEQUENCE [LARGE SCALE GENOMIC DNA]</scope>
    <source>
        <strain evidence="8">cv. Stackhouse</strain>
    </source>
</reference>
<keyword evidence="8" id="KW-1185">Reference proteome</keyword>
<evidence type="ECO:0000259" key="6">
    <source>
        <dbReference type="Pfam" id="PF03946"/>
    </source>
</evidence>
<dbReference type="FunFam" id="1.10.10.250:FF:000002">
    <property type="entry name" value="60S ribosomal protein L12"/>
    <property type="match status" value="1"/>
</dbReference>
<dbReference type="HAMAP" id="MF_00736">
    <property type="entry name" value="Ribosomal_uL11"/>
    <property type="match status" value="1"/>
</dbReference>
<protein>
    <recommendedName>
        <fullName evidence="9">60S ribosomal protein L12</fullName>
    </recommendedName>
</protein>
<dbReference type="GO" id="GO:0003735">
    <property type="term" value="F:structural constituent of ribosome"/>
    <property type="evidence" value="ECO:0007669"/>
    <property type="project" value="InterPro"/>
</dbReference>
<dbReference type="EMBL" id="HG001739">
    <property type="protein sequence ID" value="CDF35652.1"/>
    <property type="molecule type" value="Genomic_DNA"/>
</dbReference>
<dbReference type="FunFam" id="3.30.1550.10:FF:000002">
    <property type="entry name" value="60S ribosomal protein L12"/>
    <property type="match status" value="1"/>
</dbReference>
<evidence type="ECO:0000259" key="5">
    <source>
        <dbReference type="Pfam" id="PF00298"/>
    </source>
</evidence>
<evidence type="ECO:0000256" key="2">
    <source>
        <dbReference type="ARBA" id="ARBA00022980"/>
    </source>
</evidence>
<dbReference type="InterPro" id="IPR000911">
    <property type="entry name" value="Ribosomal_uL11"/>
</dbReference>
<evidence type="ECO:0000256" key="3">
    <source>
        <dbReference type="ARBA" id="ARBA00023274"/>
    </source>
</evidence>
<dbReference type="Gene3D" id="1.10.10.250">
    <property type="entry name" value="Ribosomal protein L11, C-terminal domain"/>
    <property type="match status" value="1"/>
</dbReference>
<evidence type="ECO:0000313" key="8">
    <source>
        <dbReference type="Proteomes" id="UP000012073"/>
    </source>
</evidence>
<evidence type="ECO:0000256" key="1">
    <source>
        <dbReference type="ARBA" id="ARBA00010537"/>
    </source>
</evidence>
<dbReference type="STRING" id="2769.R7QAW4"/>
<dbReference type="SMART" id="SM00649">
    <property type="entry name" value="RL11"/>
    <property type="match status" value="1"/>
</dbReference>
<dbReference type="InterPro" id="IPR020783">
    <property type="entry name" value="Ribosomal_uL11_C"/>
</dbReference>
<dbReference type="RefSeq" id="XP_005715471.1">
    <property type="nucleotide sequence ID" value="XM_005715414.1"/>
</dbReference>
<evidence type="ECO:0000313" key="7">
    <source>
        <dbReference type="EMBL" id="CDF35652.1"/>
    </source>
</evidence>
<dbReference type="Gramene" id="CDF35652">
    <property type="protein sequence ID" value="CDF35652"/>
    <property type="gene ID" value="CHC_T00003759001"/>
</dbReference>
<dbReference type="PROSITE" id="PS00359">
    <property type="entry name" value="RIBOSOMAL_L11"/>
    <property type="match status" value="1"/>
</dbReference>
<organism evidence="7 8">
    <name type="scientific">Chondrus crispus</name>
    <name type="common">Carrageen Irish moss</name>
    <name type="synonym">Polymorpha crispa</name>
    <dbReference type="NCBI Taxonomy" id="2769"/>
    <lineage>
        <taxon>Eukaryota</taxon>
        <taxon>Rhodophyta</taxon>
        <taxon>Florideophyceae</taxon>
        <taxon>Rhodymeniophycidae</taxon>
        <taxon>Gigartinales</taxon>
        <taxon>Gigartinaceae</taxon>
        <taxon>Chondrus</taxon>
    </lineage>
</organism>
<dbReference type="GeneID" id="17323187"/>
<keyword evidence="3 4" id="KW-0687">Ribonucleoprotein</keyword>
<sequence>MPAKFDPTAVTVIYVRTTGGEVGAVASLAPKIGPLGLSPKKIGDQLAKATKEWKGLRVMCKLSVQNRQASVEVTPSAASMVIRALKEPPRDRKKQKDVPHDGNVSLDAIVEIAKQCRARSLAKHMSGTVKEVLGTAQSVGCTVDGEPPHDIIDKINEGTVQIEAYDVERPDDEE</sequence>
<dbReference type="AlphaFoldDB" id="R7QAW4"/>
<proteinExistence type="inferred from homology"/>
<dbReference type="Pfam" id="PF03946">
    <property type="entry name" value="Ribosomal_L11_N"/>
    <property type="match status" value="1"/>
</dbReference>
<gene>
    <name evidence="7" type="ORF">CHC_T00003759001</name>
</gene>
<dbReference type="PANTHER" id="PTHR11661">
    <property type="entry name" value="60S RIBOSOMAL PROTEIN L12"/>
    <property type="match status" value="1"/>
</dbReference>
<dbReference type="InterPro" id="IPR036769">
    <property type="entry name" value="Ribosomal_uL11_C_sf"/>
</dbReference>
<dbReference type="KEGG" id="ccp:CHC_T00003759001"/>
<dbReference type="Pfam" id="PF00298">
    <property type="entry name" value="Ribosomal_L11"/>
    <property type="match status" value="1"/>
</dbReference>